<evidence type="ECO:0000313" key="1">
    <source>
        <dbReference type="EMBL" id="KJA22297.1"/>
    </source>
</evidence>
<sequence length="164" mass="17977">MTEDTEDVRSRAHIPMYPGLLVACIPHTFSRRCAVYASHAIFSLFLYGTAHVSSHWQVDVLHYLPRLAFRAVQNRHAVRSHGPHSGARAQRTFCAAALVPAEALLYARMVCMDICICASERLDTVSATLHGRDAVPSTHTGALHILSAEAAPCVRGSGSRWAWS</sequence>
<keyword evidence="2" id="KW-1185">Reference proteome</keyword>
<dbReference type="AlphaFoldDB" id="A0A0D2L602"/>
<reference evidence="2" key="1">
    <citation type="submission" date="2014-04" db="EMBL/GenBank/DDBJ databases">
        <title>Evolutionary Origins and Diversification of the Mycorrhizal Mutualists.</title>
        <authorList>
            <consortium name="DOE Joint Genome Institute"/>
            <consortium name="Mycorrhizal Genomics Consortium"/>
            <person name="Kohler A."/>
            <person name="Kuo A."/>
            <person name="Nagy L.G."/>
            <person name="Floudas D."/>
            <person name="Copeland A."/>
            <person name="Barry K.W."/>
            <person name="Cichocki N."/>
            <person name="Veneault-Fourrey C."/>
            <person name="LaButti K."/>
            <person name="Lindquist E.A."/>
            <person name="Lipzen A."/>
            <person name="Lundell T."/>
            <person name="Morin E."/>
            <person name="Murat C."/>
            <person name="Riley R."/>
            <person name="Ohm R."/>
            <person name="Sun H."/>
            <person name="Tunlid A."/>
            <person name="Henrissat B."/>
            <person name="Grigoriev I.V."/>
            <person name="Hibbett D.S."/>
            <person name="Martin F."/>
        </authorList>
    </citation>
    <scope>NUCLEOTIDE SEQUENCE [LARGE SCALE GENOMIC DNA]</scope>
    <source>
        <strain evidence="2">FD-334 SS-4</strain>
    </source>
</reference>
<protein>
    <submittedName>
        <fullName evidence="1">Uncharacterized protein</fullName>
    </submittedName>
</protein>
<accession>A0A0D2L602</accession>
<evidence type="ECO:0000313" key="2">
    <source>
        <dbReference type="Proteomes" id="UP000054270"/>
    </source>
</evidence>
<organism evidence="1 2">
    <name type="scientific">Hypholoma sublateritium (strain FD-334 SS-4)</name>
    <dbReference type="NCBI Taxonomy" id="945553"/>
    <lineage>
        <taxon>Eukaryota</taxon>
        <taxon>Fungi</taxon>
        <taxon>Dikarya</taxon>
        <taxon>Basidiomycota</taxon>
        <taxon>Agaricomycotina</taxon>
        <taxon>Agaricomycetes</taxon>
        <taxon>Agaricomycetidae</taxon>
        <taxon>Agaricales</taxon>
        <taxon>Agaricineae</taxon>
        <taxon>Strophariaceae</taxon>
        <taxon>Hypholoma</taxon>
    </lineage>
</organism>
<name>A0A0D2L602_HYPSF</name>
<proteinExistence type="predicted"/>
<gene>
    <name evidence="1" type="ORF">HYPSUDRAFT_202314</name>
</gene>
<dbReference type="Proteomes" id="UP000054270">
    <property type="component" value="Unassembled WGS sequence"/>
</dbReference>
<dbReference type="EMBL" id="KN817551">
    <property type="protein sequence ID" value="KJA22297.1"/>
    <property type="molecule type" value="Genomic_DNA"/>
</dbReference>